<dbReference type="RefSeq" id="WP_207742802.1">
    <property type="nucleotide sequence ID" value="NZ_CALICV010000101.1"/>
</dbReference>
<sequence>MRIGIWERNEGLREVILEGLRAAGAEPPVLEAGAHPADFSGELDLLVISPEAVGWAGAGQIHAGTVLLSGAAGPLARALRTERAVSYGTSARDTLTLSSLEGDQICVAIQRDIVTVSGAVVERQELVLPFPPGRSPLPWLCAVGALLLMDVPPERLE</sequence>
<reference evidence="2" key="2">
    <citation type="submission" date="2015-04" db="EMBL/GenBank/DDBJ databases">
        <title>A butyrogenic pathway from the amino acid lysine in a human gut commensal.</title>
        <authorList>
            <person name="de Vos W.M."/>
            <person name="Bui N.T.P."/>
            <person name="Plugge C.M."/>
            <person name="Ritari J."/>
        </authorList>
    </citation>
    <scope>NUCLEOTIDE SEQUENCE [LARGE SCALE GENOMIC DNA]</scope>
    <source>
        <strain evidence="2">AF211</strain>
    </source>
</reference>
<name>A0A0S2W000_9FIRM</name>
<keyword evidence="2" id="KW-1185">Reference proteome</keyword>
<proteinExistence type="predicted"/>
<protein>
    <submittedName>
        <fullName evidence="1">Uncharacterized protein</fullName>
    </submittedName>
</protein>
<dbReference type="AlphaFoldDB" id="A0A0S2W000"/>
<dbReference type="eggNOG" id="ENOG50329H0">
    <property type="taxonomic scope" value="Bacteria"/>
</dbReference>
<reference evidence="1 2" key="1">
    <citation type="journal article" date="2015" name="Nat. Commun.">
        <title>Production of butyrate from lysine and the Amadori product fructoselysine by a human gut commensal.</title>
        <authorList>
            <person name="Bui T.P."/>
            <person name="Ritari J."/>
            <person name="Boeren S."/>
            <person name="de Waard P."/>
            <person name="Plugge C.M."/>
            <person name="de Vos W.M."/>
        </authorList>
    </citation>
    <scope>NUCLEOTIDE SEQUENCE [LARGE SCALE GENOMIC DNA]</scope>
    <source>
        <strain evidence="1 2">AF211</strain>
    </source>
</reference>
<gene>
    <name evidence="1" type="ORF">IB211_00253</name>
</gene>
<organism evidence="1 2">
    <name type="scientific">Intestinimonas butyriciproducens</name>
    <dbReference type="NCBI Taxonomy" id="1297617"/>
    <lineage>
        <taxon>Bacteria</taxon>
        <taxon>Bacillati</taxon>
        <taxon>Bacillota</taxon>
        <taxon>Clostridia</taxon>
        <taxon>Eubacteriales</taxon>
        <taxon>Intestinimonas</taxon>
    </lineage>
</organism>
<dbReference type="Proteomes" id="UP000064844">
    <property type="component" value="Chromosome"/>
</dbReference>
<dbReference type="KEGG" id="ibu:IB211_00253"/>
<dbReference type="EMBL" id="CP011307">
    <property type="protein sequence ID" value="ALP92649.1"/>
    <property type="molecule type" value="Genomic_DNA"/>
</dbReference>
<evidence type="ECO:0000313" key="1">
    <source>
        <dbReference type="EMBL" id="ALP92649.1"/>
    </source>
</evidence>
<evidence type="ECO:0000313" key="2">
    <source>
        <dbReference type="Proteomes" id="UP000064844"/>
    </source>
</evidence>
<accession>A0A0S2W000</accession>